<sequence length="405" mass="46739">MNFIDLFSGAGGLSEGFINAGFNPIAHVEIDSHACNTLETRLVYHKLKGENKIDHYYDYLLGKISRPDFILKYGTKELSESVLNIGIGGCNNDSIFKHIDLLAGNQEIDIIIGGPPCQAYSLVGRARDANGMREDPRNLLYQEYAKFLENYRPKAFVFENVLGLISAQKGQYFKNMQEHFKSIGYNLDYKVQHSEEFGVLQKRKRVILIGWRKDIDFKYPEFKKVKHDFKVRDILDDLKILEPGEQKNVTRYKSNSSDYLNQFELRNGMDFVTQHIARPHNIRDLEIYKIAIQKWENRERLKYPDLPNKLKTHKNQKSFLDRYKVVDANGLSHTMVAHIAKDGHHYIYPDSNQIRSLSVREAARIQSFSDDFFFEGGRSAAFKQIGNAVPPLMSKTIAEQFNSLI</sequence>
<gene>
    <name evidence="9" type="ORF">BST86_04970</name>
</gene>
<dbReference type="GO" id="GO:0003677">
    <property type="term" value="F:DNA binding"/>
    <property type="evidence" value="ECO:0007669"/>
    <property type="project" value="TreeGrafter"/>
</dbReference>
<keyword evidence="3 6" id="KW-0949">S-adenosyl-L-methionine</keyword>
<dbReference type="PROSITE" id="PS00094">
    <property type="entry name" value="C5_MTASE_1"/>
    <property type="match status" value="1"/>
</dbReference>
<evidence type="ECO:0000256" key="1">
    <source>
        <dbReference type="ARBA" id="ARBA00022603"/>
    </source>
</evidence>
<dbReference type="EC" id="2.1.1.37" evidence="8"/>
<dbReference type="InterPro" id="IPR018117">
    <property type="entry name" value="C5_DNA_meth_AS"/>
</dbReference>
<evidence type="ECO:0000313" key="9">
    <source>
        <dbReference type="EMBL" id="PRP66491.1"/>
    </source>
</evidence>
<evidence type="ECO:0000256" key="2">
    <source>
        <dbReference type="ARBA" id="ARBA00022679"/>
    </source>
</evidence>
<keyword evidence="1 6" id="KW-0489">Methyltransferase</keyword>
<dbReference type="GO" id="GO:0044027">
    <property type="term" value="P:negative regulation of gene expression via chromosomal CpG island methylation"/>
    <property type="evidence" value="ECO:0007669"/>
    <property type="project" value="TreeGrafter"/>
</dbReference>
<dbReference type="InterPro" id="IPR050390">
    <property type="entry name" value="C5-Methyltransferase"/>
</dbReference>
<dbReference type="Gene3D" id="3.90.120.10">
    <property type="entry name" value="DNA Methylase, subunit A, domain 2"/>
    <property type="match status" value="1"/>
</dbReference>
<comment type="catalytic activity">
    <reaction evidence="5 8">
        <text>a 2'-deoxycytidine in DNA + S-adenosyl-L-methionine = a 5-methyl-2'-deoxycytidine in DNA + S-adenosyl-L-homocysteine + H(+)</text>
        <dbReference type="Rhea" id="RHEA:13681"/>
        <dbReference type="Rhea" id="RHEA-COMP:11369"/>
        <dbReference type="Rhea" id="RHEA-COMP:11370"/>
        <dbReference type="ChEBI" id="CHEBI:15378"/>
        <dbReference type="ChEBI" id="CHEBI:57856"/>
        <dbReference type="ChEBI" id="CHEBI:59789"/>
        <dbReference type="ChEBI" id="CHEBI:85452"/>
        <dbReference type="ChEBI" id="CHEBI:85454"/>
        <dbReference type="EC" id="2.1.1.37"/>
    </reaction>
</comment>
<dbReference type="PROSITE" id="PS51679">
    <property type="entry name" value="SAM_MT_C5"/>
    <property type="match status" value="1"/>
</dbReference>
<evidence type="ECO:0000256" key="7">
    <source>
        <dbReference type="RuleBase" id="RU000416"/>
    </source>
</evidence>
<evidence type="ECO:0000256" key="3">
    <source>
        <dbReference type="ARBA" id="ARBA00022691"/>
    </source>
</evidence>
<evidence type="ECO:0000313" key="10">
    <source>
        <dbReference type="Proteomes" id="UP000239532"/>
    </source>
</evidence>
<dbReference type="Pfam" id="PF00145">
    <property type="entry name" value="DNA_methylase"/>
    <property type="match status" value="2"/>
</dbReference>
<proteinExistence type="inferred from homology"/>
<dbReference type="Proteomes" id="UP000239532">
    <property type="component" value="Unassembled WGS sequence"/>
</dbReference>
<protein>
    <recommendedName>
        <fullName evidence="8">Cytosine-specific methyltransferase</fullName>
        <ecNumber evidence="8">2.1.1.37</ecNumber>
    </recommendedName>
</protein>
<keyword evidence="10" id="KW-1185">Reference proteome</keyword>
<dbReference type="Gene3D" id="3.40.50.150">
    <property type="entry name" value="Vaccinia Virus protein VP39"/>
    <property type="match status" value="1"/>
</dbReference>
<keyword evidence="4" id="KW-0680">Restriction system</keyword>
<name>A0A2S9WSN1_9FLAO</name>
<dbReference type="RefSeq" id="WP_242446464.1">
    <property type="nucleotide sequence ID" value="NZ_MQUC01000003.1"/>
</dbReference>
<evidence type="ECO:0000256" key="5">
    <source>
        <dbReference type="ARBA" id="ARBA00047422"/>
    </source>
</evidence>
<accession>A0A2S9WSN1</accession>
<evidence type="ECO:0000256" key="6">
    <source>
        <dbReference type="PROSITE-ProRule" id="PRU01016"/>
    </source>
</evidence>
<comment type="similarity">
    <text evidence="6 7">Belongs to the class I-like SAM-binding methyltransferase superfamily. C5-methyltransferase family.</text>
</comment>
<reference evidence="9 10" key="1">
    <citation type="submission" date="2016-11" db="EMBL/GenBank/DDBJ databases">
        <title>Trade-off between light-utilization and light-protection in marine flavobacteria.</title>
        <authorList>
            <person name="Kumagai Y."/>
        </authorList>
    </citation>
    <scope>NUCLEOTIDE SEQUENCE [LARGE SCALE GENOMIC DNA]</scope>
    <source>
        <strain evidence="9 10">JCM 17109</strain>
    </source>
</reference>
<feature type="active site" evidence="6">
    <location>
        <position position="117"/>
    </location>
</feature>
<evidence type="ECO:0000256" key="4">
    <source>
        <dbReference type="ARBA" id="ARBA00022747"/>
    </source>
</evidence>
<dbReference type="NCBIfam" id="TIGR00675">
    <property type="entry name" value="dcm"/>
    <property type="match status" value="1"/>
</dbReference>
<organism evidence="9 10">
    <name type="scientific">Nonlabens agnitus</name>
    <dbReference type="NCBI Taxonomy" id="870484"/>
    <lineage>
        <taxon>Bacteria</taxon>
        <taxon>Pseudomonadati</taxon>
        <taxon>Bacteroidota</taxon>
        <taxon>Flavobacteriia</taxon>
        <taxon>Flavobacteriales</taxon>
        <taxon>Flavobacteriaceae</taxon>
        <taxon>Nonlabens</taxon>
    </lineage>
</organism>
<dbReference type="PANTHER" id="PTHR10629">
    <property type="entry name" value="CYTOSINE-SPECIFIC METHYLTRANSFERASE"/>
    <property type="match status" value="1"/>
</dbReference>
<dbReference type="InterPro" id="IPR001525">
    <property type="entry name" value="C5_MeTfrase"/>
</dbReference>
<dbReference type="EMBL" id="MQUC01000003">
    <property type="protein sequence ID" value="PRP66491.1"/>
    <property type="molecule type" value="Genomic_DNA"/>
</dbReference>
<comment type="caution">
    <text evidence="9">The sequence shown here is derived from an EMBL/GenBank/DDBJ whole genome shotgun (WGS) entry which is preliminary data.</text>
</comment>
<dbReference type="GO" id="GO:0009307">
    <property type="term" value="P:DNA restriction-modification system"/>
    <property type="evidence" value="ECO:0007669"/>
    <property type="project" value="UniProtKB-KW"/>
</dbReference>
<dbReference type="PANTHER" id="PTHR10629:SF52">
    <property type="entry name" value="DNA (CYTOSINE-5)-METHYLTRANSFERASE 1"/>
    <property type="match status" value="1"/>
</dbReference>
<dbReference type="GO" id="GO:0003886">
    <property type="term" value="F:DNA (cytosine-5-)-methyltransferase activity"/>
    <property type="evidence" value="ECO:0007669"/>
    <property type="project" value="UniProtKB-EC"/>
</dbReference>
<dbReference type="PRINTS" id="PR00105">
    <property type="entry name" value="C5METTRFRASE"/>
</dbReference>
<dbReference type="AlphaFoldDB" id="A0A2S9WSN1"/>
<dbReference type="InterPro" id="IPR029063">
    <property type="entry name" value="SAM-dependent_MTases_sf"/>
</dbReference>
<keyword evidence="2 6" id="KW-0808">Transferase</keyword>
<evidence type="ECO:0000256" key="8">
    <source>
        <dbReference type="RuleBase" id="RU000417"/>
    </source>
</evidence>
<dbReference type="SUPFAM" id="SSF53335">
    <property type="entry name" value="S-adenosyl-L-methionine-dependent methyltransferases"/>
    <property type="match status" value="1"/>
</dbReference>
<dbReference type="GO" id="GO:0032259">
    <property type="term" value="P:methylation"/>
    <property type="evidence" value="ECO:0007669"/>
    <property type="project" value="UniProtKB-KW"/>
</dbReference>